<reference evidence="4" key="1">
    <citation type="journal article" date="2019" name="Int. J. Syst. Evol. Microbiol.">
        <title>The Global Catalogue of Microorganisms (GCM) 10K type strain sequencing project: providing services to taxonomists for standard genome sequencing and annotation.</title>
        <authorList>
            <consortium name="The Broad Institute Genomics Platform"/>
            <consortium name="The Broad Institute Genome Sequencing Center for Infectious Disease"/>
            <person name="Wu L."/>
            <person name="Ma J."/>
        </authorList>
    </citation>
    <scope>NUCLEOTIDE SEQUENCE [LARGE SCALE GENOMIC DNA]</scope>
    <source>
        <strain evidence="4">CCUG 63682</strain>
    </source>
</reference>
<keyword evidence="2" id="KW-0732">Signal</keyword>
<sequence length="249" mass="28688">MKRIYLSLFLCCTSFFSFSQSGCSDAQAHIVYAFNNAKTSLEANNFTHLKYYADKSLEAFKRVQNVLSKCDCENVEDYTYESIEKLSKVPGTEKMHDAQYFVAKAKDYAQKIITQLDYCTSLDVTTATDYQISDLEKEQLRLKQQQDNLRRQQEALQAQLAKQKEEELVVEKQQLILKTNAAITKHVQAYNDALNALNSKTKIKEDDLKQSENQLISKSVDEIKTYYLKSIKDLTTNYMNVLSTLDLED</sequence>
<protein>
    <submittedName>
        <fullName evidence="3">Uncharacterized protein</fullName>
    </submittedName>
</protein>
<evidence type="ECO:0000313" key="3">
    <source>
        <dbReference type="EMBL" id="MFC4720844.1"/>
    </source>
</evidence>
<keyword evidence="1" id="KW-0175">Coiled coil</keyword>
<feature type="chain" id="PRO_5046871320" evidence="2">
    <location>
        <begin position="20"/>
        <end position="249"/>
    </location>
</feature>
<gene>
    <name evidence="3" type="ORF">ACFO5O_00815</name>
</gene>
<organism evidence="3 4">
    <name type="scientific">Geojedonia litorea</name>
    <dbReference type="NCBI Taxonomy" id="1268269"/>
    <lineage>
        <taxon>Bacteria</taxon>
        <taxon>Pseudomonadati</taxon>
        <taxon>Bacteroidota</taxon>
        <taxon>Flavobacteriia</taxon>
        <taxon>Flavobacteriales</taxon>
        <taxon>Flavobacteriaceae</taxon>
        <taxon>Geojedonia</taxon>
    </lineage>
</organism>
<proteinExistence type="predicted"/>
<keyword evidence="4" id="KW-1185">Reference proteome</keyword>
<evidence type="ECO:0000256" key="2">
    <source>
        <dbReference type="SAM" id="SignalP"/>
    </source>
</evidence>
<feature type="coiled-coil region" evidence="1">
    <location>
        <begin position="132"/>
        <end position="166"/>
    </location>
</feature>
<comment type="caution">
    <text evidence="3">The sequence shown here is derived from an EMBL/GenBank/DDBJ whole genome shotgun (WGS) entry which is preliminary data.</text>
</comment>
<dbReference type="EMBL" id="JBHSGP010000004">
    <property type="protein sequence ID" value="MFC4720844.1"/>
    <property type="molecule type" value="Genomic_DNA"/>
</dbReference>
<dbReference type="RefSeq" id="WP_387959995.1">
    <property type="nucleotide sequence ID" value="NZ_JBHSGP010000004.1"/>
</dbReference>
<evidence type="ECO:0000256" key="1">
    <source>
        <dbReference type="SAM" id="Coils"/>
    </source>
</evidence>
<feature type="signal peptide" evidence="2">
    <location>
        <begin position="1"/>
        <end position="19"/>
    </location>
</feature>
<accession>A0ABV9N0P6</accession>
<name>A0ABV9N0P6_9FLAO</name>
<evidence type="ECO:0000313" key="4">
    <source>
        <dbReference type="Proteomes" id="UP001595953"/>
    </source>
</evidence>
<dbReference type="Proteomes" id="UP001595953">
    <property type="component" value="Unassembled WGS sequence"/>
</dbReference>